<keyword evidence="10 19" id="KW-0812">Transmembrane</keyword>
<evidence type="ECO:0000256" key="4">
    <source>
        <dbReference type="ARBA" id="ARBA00010561"/>
    </source>
</evidence>
<dbReference type="HAMAP" id="MF_00719">
    <property type="entry name" value="CobS"/>
    <property type="match status" value="1"/>
</dbReference>
<comment type="caution">
    <text evidence="20">The sequence shown here is derived from an EMBL/GenBank/DDBJ whole genome shotgun (WGS) entry which is preliminary data.</text>
</comment>
<evidence type="ECO:0000256" key="6">
    <source>
        <dbReference type="ARBA" id="ARBA00015850"/>
    </source>
</evidence>
<keyword evidence="13 19" id="KW-0472">Membrane</keyword>
<feature type="transmembrane region" description="Helical" evidence="19">
    <location>
        <begin position="206"/>
        <end position="224"/>
    </location>
</feature>
<dbReference type="InterPro" id="IPR003805">
    <property type="entry name" value="CobS"/>
</dbReference>
<comment type="cofactor">
    <cofactor evidence="1 19">
        <name>Mg(2+)</name>
        <dbReference type="ChEBI" id="CHEBI:18420"/>
    </cofactor>
</comment>
<evidence type="ECO:0000256" key="2">
    <source>
        <dbReference type="ARBA" id="ARBA00004651"/>
    </source>
</evidence>
<feature type="transmembrane region" description="Helical" evidence="19">
    <location>
        <begin position="108"/>
        <end position="129"/>
    </location>
</feature>
<comment type="function">
    <text evidence="14 19">Joins adenosylcobinamide-GDP and alpha-ribazole to generate adenosylcobalamin (Ado-cobalamin). Also synthesizes adenosylcobalamin 5'-phosphate from adenosylcobinamide-GDP and alpha-ribazole 5'-phosphate.</text>
</comment>
<dbReference type="GO" id="GO:0005886">
    <property type="term" value="C:plasma membrane"/>
    <property type="evidence" value="ECO:0007669"/>
    <property type="project" value="UniProtKB-SubCell"/>
</dbReference>
<evidence type="ECO:0000256" key="10">
    <source>
        <dbReference type="ARBA" id="ARBA00022692"/>
    </source>
</evidence>
<evidence type="ECO:0000256" key="5">
    <source>
        <dbReference type="ARBA" id="ARBA00013200"/>
    </source>
</evidence>
<evidence type="ECO:0000256" key="9">
    <source>
        <dbReference type="ARBA" id="ARBA00022679"/>
    </source>
</evidence>
<evidence type="ECO:0000256" key="16">
    <source>
        <dbReference type="ARBA" id="ARBA00032853"/>
    </source>
</evidence>
<keyword evidence="11 19" id="KW-0460">Magnesium</keyword>
<protein>
    <recommendedName>
        <fullName evidence="6 19">Adenosylcobinamide-GDP ribazoletransferase</fullName>
        <ecNumber evidence="5 19">2.7.8.26</ecNumber>
    </recommendedName>
    <alternativeName>
        <fullName evidence="16 19">Cobalamin synthase</fullName>
    </alternativeName>
    <alternativeName>
        <fullName evidence="15 19">Cobalamin-5'-phosphate synthase</fullName>
    </alternativeName>
</protein>
<feature type="transmembrane region" description="Helical" evidence="19">
    <location>
        <begin position="56"/>
        <end position="78"/>
    </location>
</feature>
<proteinExistence type="inferred from homology"/>
<accession>A0A8J3B9N4</accession>
<sequence length="265" mass="27687">MGQRFWLAMQFLTRVPVPRGVAYDEAAMRAAVGYFPLVGLMLGLGYALVDAAGRWLFASPAVSSLFVVGCMLVVTGALHHDGLMDTADGLLSNKPREEMLAILRDSRVGAMGALAGSFALLAHWVLVAALPEPVRVGVLAGAPALSRWAVVWAMRQWPYAQKGGSVAGRLGQSVAARTVAVATGWVLVAWASALAVLALPRIRTDAALASWIAFAFLAPAAVWGTYRGVARLAAARLGGLTGDVYGAIAVATEMAVLAVAVACFR</sequence>
<reference evidence="20" key="2">
    <citation type="submission" date="2020-09" db="EMBL/GenBank/DDBJ databases">
        <authorList>
            <person name="Sun Q."/>
            <person name="Ohkuma M."/>
        </authorList>
    </citation>
    <scope>NUCLEOTIDE SEQUENCE</scope>
    <source>
        <strain evidence="20">JCM 14719</strain>
    </source>
</reference>
<evidence type="ECO:0000256" key="13">
    <source>
        <dbReference type="ARBA" id="ARBA00023136"/>
    </source>
</evidence>
<dbReference type="Proteomes" id="UP000637720">
    <property type="component" value="Unassembled WGS sequence"/>
</dbReference>
<keyword evidence="9 19" id="KW-0808">Transferase</keyword>
<evidence type="ECO:0000256" key="11">
    <source>
        <dbReference type="ARBA" id="ARBA00022842"/>
    </source>
</evidence>
<dbReference type="Pfam" id="PF02654">
    <property type="entry name" value="CobS"/>
    <property type="match status" value="1"/>
</dbReference>
<comment type="catalytic activity">
    <reaction evidence="18 19">
        <text>alpha-ribazole 5'-phosphate + adenosylcob(III)inamide-GDP = adenosylcob(III)alamin 5'-phosphate + GMP + H(+)</text>
        <dbReference type="Rhea" id="RHEA:23560"/>
        <dbReference type="ChEBI" id="CHEBI:15378"/>
        <dbReference type="ChEBI" id="CHEBI:57918"/>
        <dbReference type="ChEBI" id="CHEBI:58115"/>
        <dbReference type="ChEBI" id="CHEBI:60487"/>
        <dbReference type="ChEBI" id="CHEBI:60493"/>
        <dbReference type="EC" id="2.7.8.26"/>
    </reaction>
</comment>
<keyword evidence="7 19" id="KW-1003">Cell membrane</keyword>
<keyword evidence="8 19" id="KW-0169">Cobalamin biosynthesis</keyword>
<evidence type="ECO:0000256" key="1">
    <source>
        <dbReference type="ARBA" id="ARBA00001946"/>
    </source>
</evidence>
<dbReference type="AlphaFoldDB" id="A0A8J3B9N4"/>
<evidence type="ECO:0000256" key="17">
    <source>
        <dbReference type="ARBA" id="ARBA00048623"/>
    </source>
</evidence>
<evidence type="ECO:0000256" key="15">
    <source>
        <dbReference type="ARBA" id="ARBA00032605"/>
    </source>
</evidence>
<keyword evidence="21" id="KW-1185">Reference proteome</keyword>
<feature type="transmembrane region" description="Helical" evidence="19">
    <location>
        <begin position="26"/>
        <end position="49"/>
    </location>
</feature>
<evidence type="ECO:0000256" key="19">
    <source>
        <dbReference type="HAMAP-Rule" id="MF_00719"/>
    </source>
</evidence>
<evidence type="ECO:0000256" key="3">
    <source>
        <dbReference type="ARBA" id="ARBA00004663"/>
    </source>
</evidence>
<dbReference type="PANTHER" id="PTHR34148:SF1">
    <property type="entry name" value="ADENOSYLCOBINAMIDE-GDP RIBAZOLETRANSFERASE"/>
    <property type="match status" value="1"/>
</dbReference>
<evidence type="ECO:0000256" key="12">
    <source>
        <dbReference type="ARBA" id="ARBA00022989"/>
    </source>
</evidence>
<comment type="subcellular location">
    <subcellularLocation>
        <location evidence="2 19">Cell membrane</location>
        <topology evidence="2 19">Multi-pass membrane protein</topology>
    </subcellularLocation>
</comment>
<comment type="similarity">
    <text evidence="4 19">Belongs to the CobS family.</text>
</comment>
<feature type="transmembrane region" description="Helical" evidence="19">
    <location>
        <begin position="244"/>
        <end position="264"/>
    </location>
</feature>
<evidence type="ECO:0000256" key="7">
    <source>
        <dbReference type="ARBA" id="ARBA00022475"/>
    </source>
</evidence>
<evidence type="ECO:0000256" key="8">
    <source>
        <dbReference type="ARBA" id="ARBA00022573"/>
    </source>
</evidence>
<feature type="transmembrane region" description="Helical" evidence="19">
    <location>
        <begin position="136"/>
        <end position="154"/>
    </location>
</feature>
<evidence type="ECO:0000256" key="14">
    <source>
        <dbReference type="ARBA" id="ARBA00025228"/>
    </source>
</evidence>
<feature type="transmembrane region" description="Helical" evidence="19">
    <location>
        <begin position="174"/>
        <end position="199"/>
    </location>
</feature>
<dbReference type="RefSeq" id="WP_188816510.1">
    <property type="nucleotide sequence ID" value="NZ_BMOF01000001.1"/>
</dbReference>
<dbReference type="GO" id="GO:0008818">
    <property type="term" value="F:cobalamin 5'-phosphate synthase activity"/>
    <property type="evidence" value="ECO:0007669"/>
    <property type="project" value="UniProtKB-UniRule"/>
</dbReference>
<dbReference type="GO" id="GO:0051073">
    <property type="term" value="F:adenosylcobinamide-GDP ribazoletransferase activity"/>
    <property type="evidence" value="ECO:0007669"/>
    <property type="project" value="UniProtKB-UniRule"/>
</dbReference>
<evidence type="ECO:0000313" key="21">
    <source>
        <dbReference type="Proteomes" id="UP000637720"/>
    </source>
</evidence>
<gene>
    <name evidence="19 20" type="primary">cobS</name>
    <name evidence="20" type="ORF">GCM10007043_01210</name>
</gene>
<comment type="catalytic activity">
    <reaction evidence="17 19">
        <text>alpha-ribazole + adenosylcob(III)inamide-GDP = adenosylcob(III)alamin + GMP + H(+)</text>
        <dbReference type="Rhea" id="RHEA:16049"/>
        <dbReference type="ChEBI" id="CHEBI:10329"/>
        <dbReference type="ChEBI" id="CHEBI:15378"/>
        <dbReference type="ChEBI" id="CHEBI:18408"/>
        <dbReference type="ChEBI" id="CHEBI:58115"/>
        <dbReference type="ChEBI" id="CHEBI:60487"/>
        <dbReference type="EC" id="2.7.8.26"/>
    </reaction>
</comment>
<name>A0A8J3B9N4_9BACI</name>
<reference evidence="20" key="1">
    <citation type="journal article" date="2014" name="Int. J. Syst. Evol. Microbiol.">
        <title>Complete genome sequence of Corynebacterium casei LMG S-19264T (=DSM 44701T), isolated from a smear-ripened cheese.</title>
        <authorList>
            <consortium name="US DOE Joint Genome Institute (JGI-PGF)"/>
            <person name="Walter F."/>
            <person name="Albersmeier A."/>
            <person name="Kalinowski J."/>
            <person name="Ruckert C."/>
        </authorList>
    </citation>
    <scope>NUCLEOTIDE SEQUENCE</scope>
    <source>
        <strain evidence="20">JCM 14719</strain>
    </source>
</reference>
<evidence type="ECO:0000313" key="20">
    <source>
        <dbReference type="EMBL" id="GGJ91270.1"/>
    </source>
</evidence>
<keyword evidence="12 19" id="KW-1133">Transmembrane helix</keyword>
<comment type="pathway">
    <text evidence="3 19">Cofactor biosynthesis; adenosylcobalamin biosynthesis; adenosylcobalamin from cob(II)yrinate a,c-diamide: step 7/7.</text>
</comment>
<dbReference type="UniPathway" id="UPA00148">
    <property type="reaction ID" value="UER00238"/>
</dbReference>
<dbReference type="EMBL" id="BMOF01000001">
    <property type="protein sequence ID" value="GGJ91270.1"/>
    <property type="molecule type" value="Genomic_DNA"/>
</dbReference>
<dbReference type="GO" id="GO:0009236">
    <property type="term" value="P:cobalamin biosynthetic process"/>
    <property type="evidence" value="ECO:0007669"/>
    <property type="project" value="UniProtKB-UniRule"/>
</dbReference>
<dbReference type="PANTHER" id="PTHR34148">
    <property type="entry name" value="ADENOSYLCOBINAMIDE-GDP RIBAZOLETRANSFERASE"/>
    <property type="match status" value="1"/>
</dbReference>
<organism evidence="20 21">
    <name type="scientific">Calditerricola satsumensis</name>
    <dbReference type="NCBI Taxonomy" id="373054"/>
    <lineage>
        <taxon>Bacteria</taxon>
        <taxon>Bacillati</taxon>
        <taxon>Bacillota</taxon>
        <taxon>Bacilli</taxon>
        <taxon>Bacillales</taxon>
        <taxon>Bacillaceae</taxon>
        <taxon>Calditerricola</taxon>
    </lineage>
</organism>
<evidence type="ECO:0000256" key="18">
    <source>
        <dbReference type="ARBA" id="ARBA00049504"/>
    </source>
</evidence>
<dbReference type="EC" id="2.7.8.26" evidence="5 19"/>